<proteinExistence type="predicted"/>
<dbReference type="Gene3D" id="2.60.120.200">
    <property type="match status" value="1"/>
</dbReference>
<dbReference type="Proteomes" id="UP000030647">
    <property type="component" value="Unassembled WGS sequence"/>
</dbReference>
<evidence type="ECO:0000313" key="2">
    <source>
        <dbReference type="Proteomes" id="UP000030647"/>
    </source>
</evidence>
<sequence>MMMYRTLIRRRVLAVLLLIFCLIWVGRQTHRVQADDPPVHKDGTIYTTPADTQDFFSAYGQATVARDLQGNWSTVTLTDTYNQASAVTLNNRVDLTKDFSLKYAIMFGQGTQSAITGKQVADGLAFGIYPAQLGAVGMFGGNMGLATLPHVLGVKFDPYMNDSSNQVYGTTAHDLAATLGLDDDPYDPTTQTADYAAYFRDKNGEGKVFGTLDADVAVDGASGGNKMPFGALLEGSDAGWLKILKSGDTSSYYGGTVASNPTKMDPSEFWDGNWHGITANYRVSGDTGTITFDVYQAQRNGQFYEGFDGTDANGNPTTGETPAYSWSMTVNIPQMLKSTNNAPYFALNVSASTGGSMAVQQVRAFYADYTPEPGAFTSRFVDQNGNSIKDALNQGNFQSEGKTFSSAIPYTIDSKNGSFKDTDVSYIYDYTTYEKYNKPQDNDIYKLTATSTNPATQPDNGALVQPSAQQDLTYYGTYDVPYQRIINHYRRVATRPTIKWTLGDGANTTDDTTTVTKPGSTTLTTQKGRSLTYAYTVKAPATGPNPWTGVHLNLTVPAGFNVTSTAAELDSDVPATDKHGTEFKKCSDAAVTTTANADHSTTLAITKTAAGNALDLYSTPKDEAMGQYYANELTVTVTLTPFIAGIDSAISADLSDTYTRSYTQPGDADAAKLTHYYTDYPLTVTSPVQVPGDAVSDTDTIPMPDRSNETHVFTTNDQLHMPVSGLTLTSNGMSYWPITDASDTTVRLTAADITPSVTGTAALPVAQFSLTASGIAKLKANDRVKAAFLFTGTAAGVSYNWVVDYTLYEPLSTWMPDAGLRQLVTTAFNDETVTIDSSFTADPVTYTNTVPGGGTISANDGAANVLQKSMMPALQGLSNLTGTSITNGHPHTTQGSTGWNIRHAATGLEYATKLQGMAIYGEKLLKDTDQSTADQNFRSFMGHVQSATLVTLDLSGYDRTSDLFSKETTAATLTDYPQLANLNLVADQLTGSDVQAAYDDNGKTYQDVAAFLQKNHSHLSQINLSSYAEPALNTNAKNVNDLESVATLTASDHALTINQQDMLIGTTLPVITLAPNTAGNGLNMVIQDLHHALTHFSIDGAGSVLPIDPSTQPVTFQLFDQATTTTSSSNADLTSLVADAHLANGVYTFPYADYLKLTKQANDTLYARLSTDLVNGAVTTHFSLWIPFTTATNSHQLIVTSPNLSFGKRILTAGSHDYLNDDHDDTTGTDDGTGSVPVTITTVRGTPANSDRVSISASAFTGADATQVTSMSLLYTDQNRTAPLDYTVLADGSAGTPQTWNYTGAETVHTNTYTVRLHVPSTAGISPQKYNATITYTDDFDTTIGG</sequence>
<dbReference type="SUPFAM" id="SSF49899">
    <property type="entry name" value="Concanavalin A-like lectins/glucanases"/>
    <property type="match status" value="1"/>
</dbReference>
<dbReference type="EMBL" id="KI271603">
    <property type="protein sequence ID" value="ERL64154.1"/>
    <property type="molecule type" value="Genomic_DNA"/>
</dbReference>
<keyword evidence="2" id="KW-1185">Reference proteome</keyword>
<name>U4TIX3_9LACO</name>
<organism evidence="1 2">
    <name type="scientific">Schleiferilactobacillus shenzhenensis LY-73</name>
    <dbReference type="NCBI Taxonomy" id="1231336"/>
    <lineage>
        <taxon>Bacteria</taxon>
        <taxon>Bacillati</taxon>
        <taxon>Bacillota</taxon>
        <taxon>Bacilli</taxon>
        <taxon>Lactobacillales</taxon>
        <taxon>Lactobacillaceae</taxon>
        <taxon>Schleiferilactobacillus</taxon>
    </lineage>
</organism>
<protein>
    <submittedName>
        <fullName evidence="1">Uncharacterized protein</fullName>
    </submittedName>
</protein>
<dbReference type="InterPro" id="IPR013320">
    <property type="entry name" value="ConA-like_dom_sf"/>
</dbReference>
<reference evidence="2" key="1">
    <citation type="journal article" date="2013" name="Genome Announc.">
        <title>Whole-Genome Sequencing of Lactobacillus shenzhenensis Strain LY-73T.</title>
        <authorList>
            <person name="Lin Z."/>
            <person name="Liu Z."/>
            <person name="Yang R."/>
            <person name="Zou Y."/>
            <person name="Wan D."/>
            <person name="Chen J."/>
            <person name="Guo M."/>
            <person name="Zhao J."/>
            <person name="Fang C."/>
            <person name="Yang R."/>
            <person name="Liu F."/>
        </authorList>
    </citation>
    <scope>NUCLEOTIDE SEQUENCE [LARGE SCALE GENOMIC DNA]</scope>
    <source>
        <strain evidence="2">LY-73</strain>
    </source>
</reference>
<accession>U4TIX3</accession>
<gene>
    <name evidence="1" type="ORF">L248_1520</name>
</gene>
<evidence type="ECO:0000313" key="1">
    <source>
        <dbReference type="EMBL" id="ERL64154.1"/>
    </source>
</evidence>
<dbReference type="HOGENOM" id="CLU_259661_0_0_9"/>
<dbReference type="Pfam" id="PF18483">
    <property type="entry name" value="Lectin_L-type_dom"/>
    <property type="match status" value="1"/>
</dbReference>